<evidence type="ECO:0000256" key="1">
    <source>
        <dbReference type="SAM" id="MobiDB-lite"/>
    </source>
</evidence>
<keyword evidence="3" id="KW-1185">Reference proteome</keyword>
<name>A0AAD5MYB3_PARTN</name>
<dbReference type="AlphaFoldDB" id="A0AAD5MYB3"/>
<protein>
    <submittedName>
        <fullName evidence="2">Uncharacterized protein</fullName>
    </submittedName>
</protein>
<evidence type="ECO:0000313" key="2">
    <source>
        <dbReference type="EMBL" id="KAJ1353279.1"/>
    </source>
</evidence>
<gene>
    <name evidence="2" type="ORF">KIN20_009878</name>
</gene>
<organism evidence="2 3">
    <name type="scientific">Parelaphostrongylus tenuis</name>
    <name type="common">Meningeal worm</name>
    <dbReference type="NCBI Taxonomy" id="148309"/>
    <lineage>
        <taxon>Eukaryota</taxon>
        <taxon>Metazoa</taxon>
        <taxon>Ecdysozoa</taxon>
        <taxon>Nematoda</taxon>
        <taxon>Chromadorea</taxon>
        <taxon>Rhabditida</taxon>
        <taxon>Rhabditina</taxon>
        <taxon>Rhabditomorpha</taxon>
        <taxon>Strongyloidea</taxon>
        <taxon>Metastrongylidae</taxon>
        <taxon>Parelaphostrongylus</taxon>
    </lineage>
</organism>
<dbReference type="Proteomes" id="UP001196413">
    <property type="component" value="Unassembled WGS sequence"/>
</dbReference>
<feature type="region of interest" description="Disordered" evidence="1">
    <location>
        <begin position="67"/>
        <end position="87"/>
    </location>
</feature>
<comment type="caution">
    <text evidence="2">The sequence shown here is derived from an EMBL/GenBank/DDBJ whole genome shotgun (WGS) entry which is preliminary data.</text>
</comment>
<reference evidence="2" key="1">
    <citation type="submission" date="2021-06" db="EMBL/GenBank/DDBJ databases">
        <title>Parelaphostrongylus tenuis whole genome reference sequence.</title>
        <authorList>
            <person name="Garwood T.J."/>
            <person name="Larsen P.A."/>
            <person name="Fountain-Jones N.M."/>
            <person name="Garbe J.R."/>
            <person name="Macchietto M.G."/>
            <person name="Kania S.A."/>
            <person name="Gerhold R.W."/>
            <person name="Richards J.E."/>
            <person name="Wolf T.M."/>
        </authorList>
    </citation>
    <scope>NUCLEOTIDE SEQUENCE</scope>
    <source>
        <strain evidence="2">MNPRO001-30</strain>
        <tissue evidence="2">Meninges</tissue>
    </source>
</reference>
<accession>A0AAD5MYB3</accession>
<evidence type="ECO:0000313" key="3">
    <source>
        <dbReference type="Proteomes" id="UP001196413"/>
    </source>
</evidence>
<sequence>MRRLSFSCLVEKSRSHLFTTKELLEKLKKLKSDPNATHLARLMSNASCRRALQEDLHQYRQKRLLEAAQERSSPKKCGQNLSDNNDQLSALMNEGGITKTSRYNMDC</sequence>
<proteinExistence type="predicted"/>
<dbReference type="EMBL" id="JAHQIW010001661">
    <property type="protein sequence ID" value="KAJ1353279.1"/>
    <property type="molecule type" value="Genomic_DNA"/>
</dbReference>